<accession>A0A7Z0LQ18</accession>
<dbReference type="InterPro" id="IPR018389">
    <property type="entry name" value="DctP_fam"/>
</dbReference>
<dbReference type="NCBIfam" id="NF037995">
    <property type="entry name" value="TRAP_S1"/>
    <property type="match status" value="1"/>
</dbReference>
<reference evidence="3 4" key="1">
    <citation type="journal article" date="2003" name="Extremophiles">
        <title>Halomonas glaciei sp. nov. isolated from fast ice of Adelie Land, Antarctica.</title>
        <authorList>
            <person name="Reddy G.S."/>
            <person name="Raghavan P.U."/>
            <person name="Sarita N.B."/>
            <person name="Prakash J.S."/>
            <person name="Nagesh N."/>
            <person name="Delille D."/>
            <person name="Shivaji S."/>
        </authorList>
    </citation>
    <scope>NUCLEOTIDE SEQUENCE [LARGE SCALE GENOMIC DNA]</scope>
    <source>
        <strain evidence="3 4">DD39</strain>
    </source>
</reference>
<name>A0A7Z0LQ18_9GAMM</name>
<comment type="caution">
    <text evidence="3">The sequence shown here is derived from an EMBL/GenBank/DDBJ whole genome shotgun (WGS) entry which is preliminary data.</text>
</comment>
<dbReference type="Gene3D" id="3.40.190.170">
    <property type="entry name" value="Bacterial extracellular solute-binding protein, family 7"/>
    <property type="match status" value="1"/>
</dbReference>
<keyword evidence="4" id="KW-1185">Reference proteome</keyword>
<dbReference type="AlphaFoldDB" id="A0A7Z0LQ18"/>
<keyword evidence="1 2" id="KW-0732">Signal</keyword>
<dbReference type="PANTHER" id="PTHR33376">
    <property type="match status" value="1"/>
</dbReference>
<gene>
    <name evidence="3" type="ORF">HZS80_02060</name>
</gene>
<protein>
    <submittedName>
        <fullName evidence="3">C4-dicarboxylate TRAP transporter substrate-binding protein</fullName>
    </submittedName>
</protein>
<sequence>MQKTSAAAIGLIGLTILSAEASTVLRFADYGPNRGVRAEAMEWMASELEKRSDAEIKIDFYWGGSLVGGRDTLTAIESGVADAGTVVGFFTPQQLQAYNIGDLPVENSDMWVGMRAIHDLSKNSETLQEEFEKSGVVYLTNFTSGPVQLICRSEVNSLEDIKNLKIRASGPYADTLETLGAEVISMSQADVYQALDSGLLDCNQNYYYSIDAYRQYEVAPYILEMDWGQNLSFGIFANKFSYNSLNEHNKNVVNETSEDFIDHFYKSLKNSNESAKRKFQEDESINISYLSEEDKALLNESSKLSINEWKGRLESNGVDAEHFLEEYYTLIDNYKIEKTKVE</sequence>
<dbReference type="PANTHER" id="PTHR33376:SF15">
    <property type="entry name" value="BLL6794 PROTEIN"/>
    <property type="match status" value="1"/>
</dbReference>
<dbReference type="CDD" id="cd13666">
    <property type="entry name" value="PBP2_TRAP_DctP_like_1"/>
    <property type="match status" value="1"/>
</dbReference>
<evidence type="ECO:0000313" key="3">
    <source>
        <dbReference type="EMBL" id="NYS76520.1"/>
    </source>
</evidence>
<feature type="signal peptide" evidence="2">
    <location>
        <begin position="1"/>
        <end position="21"/>
    </location>
</feature>
<evidence type="ECO:0000256" key="1">
    <source>
        <dbReference type="ARBA" id="ARBA00022729"/>
    </source>
</evidence>
<evidence type="ECO:0000313" key="4">
    <source>
        <dbReference type="Proteomes" id="UP000526892"/>
    </source>
</evidence>
<dbReference type="EMBL" id="JACCDE010000002">
    <property type="protein sequence ID" value="NYS76520.1"/>
    <property type="molecule type" value="Genomic_DNA"/>
</dbReference>
<proteinExistence type="predicted"/>
<dbReference type="GO" id="GO:0055085">
    <property type="term" value="P:transmembrane transport"/>
    <property type="evidence" value="ECO:0007669"/>
    <property type="project" value="InterPro"/>
</dbReference>
<dbReference type="Pfam" id="PF03480">
    <property type="entry name" value="DctP"/>
    <property type="match status" value="1"/>
</dbReference>
<feature type="chain" id="PRO_5031365809" evidence="2">
    <location>
        <begin position="22"/>
        <end position="342"/>
    </location>
</feature>
<organism evidence="3 4">
    <name type="scientific">Vreelandella glaciei</name>
    <dbReference type="NCBI Taxonomy" id="186761"/>
    <lineage>
        <taxon>Bacteria</taxon>
        <taxon>Pseudomonadati</taxon>
        <taxon>Pseudomonadota</taxon>
        <taxon>Gammaproteobacteria</taxon>
        <taxon>Oceanospirillales</taxon>
        <taxon>Halomonadaceae</taxon>
        <taxon>Vreelandella</taxon>
    </lineage>
</organism>
<dbReference type="RefSeq" id="WP_179915017.1">
    <property type="nucleotide sequence ID" value="NZ_JACCDE010000002.1"/>
</dbReference>
<dbReference type="Proteomes" id="UP000526892">
    <property type="component" value="Unassembled WGS sequence"/>
</dbReference>
<dbReference type="InterPro" id="IPR038404">
    <property type="entry name" value="TRAP_DctP_sf"/>
</dbReference>
<evidence type="ECO:0000256" key="2">
    <source>
        <dbReference type="SAM" id="SignalP"/>
    </source>
</evidence>